<comment type="caution">
    <text evidence="7">The sequence shown here is derived from an EMBL/GenBank/DDBJ whole genome shotgun (WGS) entry which is preliminary data.</text>
</comment>
<dbReference type="PANTHER" id="PTHR33420">
    <property type="entry name" value="FIMBRIAL SUBUNIT ELFA-RELATED"/>
    <property type="match status" value="1"/>
</dbReference>
<comment type="subcellular location">
    <subcellularLocation>
        <location evidence="1">Fimbrium</location>
    </subcellularLocation>
</comment>
<evidence type="ECO:0008006" key="9">
    <source>
        <dbReference type="Google" id="ProtNLM"/>
    </source>
</evidence>
<dbReference type="InterPro" id="IPR000259">
    <property type="entry name" value="Adhesion_dom_fimbrial"/>
</dbReference>
<name>A0A3M5UI27_PSESX</name>
<keyword evidence="4" id="KW-0281">Fimbrium</keyword>
<evidence type="ECO:0000259" key="5">
    <source>
        <dbReference type="Pfam" id="PF00419"/>
    </source>
</evidence>
<dbReference type="GO" id="GO:0009289">
    <property type="term" value="C:pilus"/>
    <property type="evidence" value="ECO:0007669"/>
    <property type="project" value="UniProtKB-SubCell"/>
</dbReference>
<evidence type="ECO:0000313" key="8">
    <source>
        <dbReference type="Proteomes" id="UP000280395"/>
    </source>
</evidence>
<dbReference type="Proteomes" id="UP000280395">
    <property type="component" value="Unassembled WGS sequence"/>
</dbReference>
<feature type="domain" description="MrkD-like receptor binding" evidence="6">
    <location>
        <begin position="90"/>
        <end position="208"/>
    </location>
</feature>
<evidence type="ECO:0000259" key="6">
    <source>
        <dbReference type="Pfam" id="PF22003"/>
    </source>
</evidence>
<dbReference type="InterPro" id="IPR008966">
    <property type="entry name" value="Adhesion_dom_sf"/>
</dbReference>
<dbReference type="InterPro" id="IPR054160">
    <property type="entry name" value="MrkD_recept-bd"/>
</dbReference>
<dbReference type="SUPFAM" id="SSF49401">
    <property type="entry name" value="Bacterial adhesins"/>
    <property type="match status" value="1"/>
</dbReference>
<accession>A0A3M5UI27</accession>
<proteinExistence type="inferred from homology"/>
<comment type="similarity">
    <text evidence="2">Belongs to the fimbrial protein family.</text>
</comment>
<evidence type="ECO:0000313" key="7">
    <source>
        <dbReference type="EMBL" id="RMU45123.1"/>
    </source>
</evidence>
<feature type="domain" description="Fimbrial-type adhesion" evidence="5">
    <location>
        <begin position="238"/>
        <end position="373"/>
    </location>
</feature>
<evidence type="ECO:0000256" key="2">
    <source>
        <dbReference type="ARBA" id="ARBA00006671"/>
    </source>
</evidence>
<dbReference type="PANTHER" id="PTHR33420:SF3">
    <property type="entry name" value="FIMBRIAL SUBUNIT ELFA"/>
    <property type="match status" value="1"/>
</dbReference>
<evidence type="ECO:0000256" key="3">
    <source>
        <dbReference type="ARBA" id="ARBA00022729"/>
    </source>
</evidence>
<evidence type="ECO:0000256" key="1">
    <source>
        <dbReference type="ARBA" id="ARBA00004561"/>
    </source>
</evidence>
<keyword evidence="3" id="KW-0732">Signal</keyword>
<organism evidence="7 8">
    <name type="scientific">Pseudomonas syringae pv. avii</name>
    <dbReference type="NCBI Taxonomy" id="663959"/>
    <lineage>
        <taxon>Bacteria</taxon>
        <taxon>Pseudomonadati</taxon>
        <taxon>Pseudomonadota</taxon>
        <taxon>Gammaproteobacteria</taxon>
        <taxon>Pseudomonadales</taxon>
        <taxon>Pseudomonadaceae</taxon>
        <taxon>Pseudomonas</taxon>
        <taxon>Pseudomonas syringae</taxon>
    </lineage>
</organism>
<dbReference type="Pfam" id="PF22003">
    <property type="entry name" value="MrkDrd"/>
    <property type="match status" value="1"/>
</dbReference>
<dbReference type="EMBL" id="RBUA01001337">
    <property type="protein sequence ID" value="RMU45123.1"/>
    <property type="molecule type" value="Genomic_DNA"/>
</dbReference>
<dbReference type="GO" id="GO:0043709">
    <property type="term" value="P:cell adhesion involved in single-species biofilm formation"/>
    <property type="evidence" value="ECO:0007669"/>
    <property type="project" value="TreeGrafter"/>
</dbReference>
<reference evidence="7 8" key="1">
    <citation type="submission" date="2018-08" db="EMBL/GenBank/DDBJ databases">
        <title>Recombination of ecologically and evolutionarily significant loci maintains genetic cohesion in the Pseudomonas syringae species complex.</title>
        <authorList>
            <person name="Dillon M."/>
            <person name="Thakur S."/>
            <person name="Almeida R.N.D."/>
            <person name="Weir B.S."/>
            <person name="Guttman D.S."/>
        </authorList>
    </citation>
    <scope>NUCLEOTIDE SEQUENCE [LARGE SCALE GENOMIC DNA]</scope>
    <source>
        <strain evidence="7 8">ICMP 14479</strain>
    </source>
</reference>
<dbReference type="AlphaFoldDB" id="A0A3M5UI27"/>
<dbReference type="Gene3D" id="2.60.40.3310">
    <property type="match status" value="1"/>
</dbReference>
<evidence type="ECO:0000256" key="4">
    <source>
        <dbReference type="ARBA" id="ARBA00023263"/>
    </source>
</evidence>
<protein>
    <recommendedName>
        <fullName evidence="9">Fimbrial-type adhesion domain-containing protein</fullName>
    </recommendedName>
</protein>
<gene>
    <name evidence="7" type="ORF">ALP29_04470</name>
</gene>
<sequence>MRRRSGACAFKSIEHKKGCSLFFTQQMTIEMNIKNSSGNNTEGYRPKDEFRSVFLRLALFVMCSVGLIPEAFSLCATTSVVTGQSFSLAGGIPVSANAGVGEVIYRKTVVFTSNLSTPYITCSGNEIRSRYWFYNNPSFGAYTPEIIKTEVPGLGLRIKGPDGRYIKIPYESQPLPSGPLSLTYAGENTLTVEFVKMSPTLGVFTLRTITIANIGYYIAEGGRTYQGWNIAWNGDLISSAATCSTSDLNVSLGRHAASTFTNVGDKSPAVPFVVRVKCVNRTPDVGIRLDPVFPALNADNGIFSLDPSSGAKGLGVQIMTPSGTPVNLNLPIKNSVAPANDFAFALQAAFIKTAPTVSAGIGKSSAMITITYQ</sequence>
<dbReference type="Pfam" id="PF00419">
    <property type="entry name" value="Fimbrial"/>
    <property type="match status" value="1"/>
</dbReference>
<dbReference type="InterPro" id="IPR036937">
    <property type="entry name" value="Adhesion_dom_fimbrial_sf"/>
</dbReference>
<dbReference type="Gene3D" id="2.60.40.1090">
    <property type="entry name" value="Fimbrial-type adhesion domain"/>
    <property type="match status" value="1"/>
</dbReference>
<dbReference type="InterPro" id="IPR050263">
    <property type="entry name" value="Bact_Fimbrial_Adh_Pro"/>
</dbReference>